<dbReference type="GO" id="GO:0016787">
    <property type="term" value="F:hydrolase activity"/>
    <property type="evidence" value="ECO:0007669"/>
    <property type="project" value="InterPro"/>
</dbReference>
<dbReference type="Gene3D" id="3.20.20.140">
    <property type="entry name" value="Metal-dependent hydrolases"/>
    <property type="match status" value="1"/>
</dbReference>
<dbReference type="InterPro" id="IPR032465">
    <property type="entry name" value="ACMSD"/>
</dbReference>
<dbReference type="FunFam" id="3.20.20.140:FF:000089">
    <property type="entry name" value="Amidohydrolase 2"/>
    <property type="match status" value="1"/>
</dbReference>
<name>A0AAT9GSD7_9CREN</name>
<keyword evidence="1" id="KW-0456">Lyase</keyword>
<dbReference type="KEGG" id="sjv:SJAV_17330"/>
<proteinExistence type="predicted"/>
<evidence type="ECO:0000313" key="3">
    <source>
        <dbReference type="EMBL" id="BFH73789.1"/>
    </source>
</evidence>
<protein>
    <submittedName>
        <fullName evidence="3">Amidohydrolase family protein</fullName>
    </submittedName>
</protein>
<dbReference type="RefSeq" id="WP_369609354.1">
    <property type="nucleotide sequence ID" value="NZ_AP031322.1"/>
</dbReference>
<organism evidence="3">
    <name type="scientific">Sulfurisphaera javensis</name>
    <dbReference type="NCBI Taxonomy" id="2049879"/>
    <lineage>
        <taxon>Archaea</taxon>
        <taxon>Thermoproteota</taxon>
        <taxon>Thermoprotei</taxon>
        <taxon>Sulfolobales</taxon>
        <taxon>Sulfolobaceae</taxon>
        <taxon>Sulfurisphaera</taxon>
    </lineage>
</organism>
<evidence type="ECO:0000259" key="2">
    <source>
        <dbReference type="Pfam" id="PF04909"/>
    </source>
</evidence>
<dbReference type="InterPro" id="IPR032466">
    <property type="entry name" value="Metal_Hydrolase"/>
</dbReference>
<feature type="domain" description="Amidohydrolase-related" evidence="2">
    <location>
        <begin position="78"/>
        <end position="269"/>
    </location>
</feature>
<dbReference type="GO" id="GO:0016831">
    <property type="term" value="F:carboxy-lyase activity"/>
    <property type="evidence" value="ECO:0007669"/>
    <property type="project" value="InterPro"/>
</dbReference>
<dbReference type="EMBL" id="AP031322">
    <property type="protein sequence ID" value="BFH73789.1"/>
    <property type="molecule type" value="Genomic_DNA"/>
</dbReference>
<dbReference type="AlphaFoldDB" id="A0AAT9GSD7"/>
<gene>
    <name evidence="3" type="ORF">SJAV_17330</name>
</gene>
<dbReference type="PANTHER" id="PTHR21240">
    <property type="entry name" value="2-AMINO-3-CARBOXYLMUCONATE-6-SEMIALDEHYDE DECARBOXYLASE"/>
    <property type="match status" value="1"/>
</dbReference>
<sequence length="273" mass="31728">MGYVDAHTHIWFKEVYPLSQNIPSVQEIIKEMDTVNMDFVVIIAYPSRELWGTKEDFPINMINFLKPYSDRFSIIGGVEVNKLSLTEVKYWVEKQYEAGVSGFKIHPVHQWIKPNDYREEERGIKGLEFLYEFAQDHNLPVIIHTGTSMFDKARNKYGDPIFVDDVAVDFPKLKIVMAHMGRPNWVPTAFQLVRIRKNIYAEISSIPPKKLLEYLPRLEEISYKTIYGSDYGGPGVKSLSENLRNFLSLNISSEAKEKITNKNPKELYKTIHY</sequence>
<dbReference type="InterPro" id="IPR006680">
    <property type="entry name" value="Amidohydro-rel"/>
</dbReference>
<dbReference type="Pfam" id="PF04909">
    <property type="entry name" value="Amidohydro_2"/>
    <property type="match status" value="1"/>
</dbReference>
<dbReference type="SUPFAM" id="SSF51556">
    <property type="entry name" value="Metallo-dependent hydrolases"/>
    <property type="match status" value="1"/>
</dbReference>
<evidence type="ECO:0000256" key="1">
    <source>
        <dbReference type="ARBA" id="ARBA00023239"/>
    </source>
</evidence>
<dbReference type="GeneID" id="92354686"/>
<dbReference type="PANTHER" id="PTHR21240:SF19">
    <property type="entry name" value="CATALYTIC_ HYDROLASE"/>
    <property type="match status" value="1"/>
</dbReference>
<accession>A0AAT9GSD7</accession>
<reference evidence="3" key="1">
    <citation type="submission" date="2024-03" db="EMBL/GenBank/DDBJ databases">
        <title>Complete genome sequence of Sulfurisphaera javensis strain KD-1.</title>
        <authorList>
            <person name="Sakai H."/>
            <person name="Nur N."/>
            <person name="Suwanto A."/>
            <person name="Kurosawa N."/>
        </authorList>
    </citation>
    <scope>NUCLEOTIDE SEQUENCE</scope>
    <source>
        <strain evidence="3">KD-1</strain>
    </source>
</reference>